<dbReference type="Pfam" id="PF03544">
    <property type="entry name" value="TonB_C"/>
    <property type="match status" value="1"/>
</dbReference>
<evidence type="ECO:0000256" key="8">
    <source>
        <dbReference type="ARBA" id="ARBA00022989"/>
    </source>
</evidence>
<evidence type="ECO:0000256" key="2">
    <source>
        <dbReference type="ARBA" id="ARBA00006555"/>
    </source>
</evidence>
<dbReference type="InterPro" id="IPR003538">
    <property type="entry name" value="TonB"/>
</dbReference>
<dbReference type="InterPro" id="IPR051045">
    <property type="entry name" value="TonB-dependent_transducer"/>
</dbReference>
<gene>
    <name evidence="12" type="ORF">ENJ12_02370</name>
</gene>
<evidence type="ECO:0000256" key="4">
    <source>
        <dbReference type="ARBA" id="ARBA00022475"/>
    </source>
</evidence>
<accession>A0A831RWK6</accession>
<dbReference type="Gene3D" id="3.30.1150.10">
    <property type="match status" value="1"/>
</dbReference>
<comment type="function">
    <text evidence="10">Interacts with outer membrane receptor proteins that carry out high-affinity binding and energy dependent uptake into the periplasmic space of specific substrates. It could act to transduce energy from the cytoplasmic membrane to specific energy-requiring processes in the outer membrane, resulting in the release into the periplasm of ligands bound by these outer membrane proteins.</text>
</comment>
<protein>
    <recommendedName>
        <fullName evidence="10">Protein TonB</fullName>
    </recommendedName>
</protein>
<dbReference type="InterPro" id="IPR037682">
    <property type="entry name" value="TonB_C"/>
</dbReference>
<dbReference type="PRINTS" id="PR01374">
    <property type="entry name" value="TONBPROTEIN"/>
</dbReference>
<dbReference type="PANTHER" id="PTHR33446:SF14">
    <property type="entry name" value="PROTEIN TONB"/>
    <property type="match status" value="1"/>
</dbReference>
<evidence type="ECO:0000256" key="5">
    <source>
        <dbReference type="ARBA" id="ARBA00022519"/>
    </source>
</evidence>
<dbReference type="GO" id="GO:0055085">
    <property type="term" value="P:transmembrane transport"/>
    <property type="evidence" value="ECO:0007669"/>
    <property type="project" value="InterPro"/>
</dbReference>
<dbReference type="PROSITE" id="PS52015">
    <property type="entry name" value="TONB_CTD"/>
    <property type="match status" value="1"/>
</dbReference>
<keyword evidence="6 10" id="KW-0812">Transmembrane</keyword>
<dbReference type="PANTHER" id="PTHR33446">
    <property type="entry name" value="PROTEIN TONB-RELATED"/>
    <property type="match status" value="1"/>
</dbReference>
<dbReference type="GO" id="GO:0031992">
    <property type="term" value="F:energy transducer activity"/>
    <property type="evidence" value="ECO:0007669"/>
    <property type="project" value="InterPro"/>
</dbReference>
<dbReference type="NCBIfam" id="TIGR01352">
    <property type="entry name" value="tonB_Cterm"/>
    <property type="match status" value="1"/>
</dbReference>
<evidence type="ECO:0000259" key="11">
    <source>
        <dbReference type="PROSITE" id="PS52015"/>
    </source>
</evidence>
<keyword evidence="3 10" id="KW-0813">Transport</keyword>
<keyword evidence="7 10" id="KW-0653">Protein transport</keyword>
<reference evidence="12" key="1">
    <citation type="journal article" date="2020" name="mSystems">
        <title>Genome- and Community-Level Interaction Insights into Carbon Utilization and Element Cycling Functions of Hydrothermarchaeota in Hydrothermal Sediment.</title>
        <authorList>
            <person name="Zhou Z."/>
            <person name="Liu Y."/>
            <person name="Xu W."/>
            <person name="Pan J."/>
            <person name="Luo Z.H."/>
            <person name="Li M."/>
        </authorList>
    </citation>
    <scope>NUCLEOTIDE SEQUENCE [LARGE SCALE GENOMIC DNA]</scope>
    <source>
        <strain evidence="12">HyVt-458</strain>
    </source>
</reference>
<dbReference type="GO" id="GO:0015031">
    <property type="term" value="P:protein transport"/>
    <property type="evidence" value="ECO:0007669"/>
    <property type="project" value="UniProtKB-UniRule"/>
</dbReference>
<keyword evidence="8 10" id="KW-1133">Transmembrane helix</keyword>
<dbReference type="SUPFAM" id="SSF74653">
    <property type="entry name" value="TolA/TonB C-terminal domain"/>
    <property type="match status" value="1"/>
</dbReference>
<keyword evidence="4 10" id="KW-1003">Cell membrane</keyword>
<feature type="transmembrane region" description="Helical" evidence="10">
    <location>
        <begin position="6"/>
        <end position="27"/>
    </location>
</feature>
<evidence type="ECO:0000256" key="10">
    <source>
        <dbReference type="RuleBase" id="RU362123"/>
    </source>
</evidence>
<sequence length="213" mass="23357">MLLRLPFAILLAALVSLALFYAMYFMISQGKGDLNKAADYSVVDFVRLKHDSETRVKKRVIPKKPPLPKTPPPPPELQVEQNDAVAMPNLQMDMPRLSTSGVAGGPFIGGVGRGGTGVSQGDGDLIPLVKIAPRYPRKAAVAGKEGWVKVEFTVTELGTVTDVKVLDSKPRRLFDRAAKKAILKWKFKPRVVDGKPVARRAIQVIEFKLAEDE</sequence>
<keyword evidence="5 10" id="KW-0997">Cell inner membrane</keyword>
<dbReference type="EMBL" id="DRLF01000093">
    <property type="protein sequence ID" value="HEC05668.1"/>
    <property type="molecule type" value="Genomic_DNA"/>
</dbReference>
<proteinExistence type="inferred from homology"/>
<keyword evidence="10" id="KW-0735">Signal-anchor</keyword>
<dbReference type="AlphaFoldDB" id="A0A831RWK6"/>
<name>A0A831RWK6_9GAMM</name>
<dbReference type="GO" id="GO:0015891">
    <property type="term" value="P:siderophore transport"/>
    <property type="evidence" value="ECO:0007669"/>
    <property type="project" value="InterPro"/>
</dbReference>
<evidence type="ECO:0000256" key="9">
    <source>
        <dbReference type="ARBA" id="ARBA00023136"/>
    </source>
</evidence>
<comment type="similarity">
    <text evidence="2 10">Belongs to the TonB family.</text>
</comment>
<evidence type="ECO:0000313" key="12">
    <source>
        <dbReference type="EMBL" id="HEC05668.1"/>
    </source>
</evidence>
<evidence type="ECO:0000256" key="3">
    <source>
        <dbReference type="ARBA" id="ARBA00022448"/>
    </source>
</evidence>
<comment type="caution">
    <text evidence="12">The sequence shown here is derived from an EMBL/GenBank/DDBJ whole genome shotgun (WGS) entry which is preliminary data.</text>
</comment>
<dbReference type="GO" id="GO:0030288">
    <property type="term" value="C:outer membrane-bounded periplasmic space"/>
    <property type="evidence" value="ECO:0007669"/>
    <property type="project" value="InterPro"/>
</dbReference>
<evidence type="ECO:0000256" key="6">
    <source>
        <dbReference type="ARBA" id="ARBA00022692"/>
    </source>
</evidence>
<evidence type="ECO:0000256" key="1">
    <source>
        <dbReference type="ARBA" id="ARBA00004383"/>
    </source>
</evidence>
<keyword evidence="9 10" id="KW-0472">Membrane</keyword>
<feature type="domain" description="TonB C-terminal" evidence="11">
    <location>
        <begin position="120"/>
        <end position="213"/>
    </location>
</feature>
<dbReference type="GO" id="GO:0005886">
    <property type="term" value="C:plasma membrane"/>
    <property type="evidence" value="ECO:0007669"/>
    <property type="project" value="UniProtKB-SubCell"/>
</dbReference>
<evidence type="ECO:0000256" key="7">
    <source>
        <dbReference type="ARBA" id="ARBA00022927"/>
    </source>
</evidence>
<dbReference type="InterPro" id="IPR006260">
    <property type="entry name" value="TonB/TolA_C"/>
</dbReference>
<comment type="subcellular location">
    <subcellularLocation>
        <location evidence="1 10">Cell inner membrane</location>
        <topology evidence="1 10">Single-pass membrane protein</topology>
        <orientation evidence="1 10">Periplasmic side</orientation>
    </subcellularLocation>
</comment>
<dbReference type="Proteomes" id="UP000886339">
    <property type="component" value="Unassembled WGS sequence"/>
</dbReference>
<organism evidence="12">
    <name type="scientific">Thiolapillus brandeum</name>
    <dbReference type="NCBI Taxonomy" id="1076588"/>
    <lineage>
        <taxon>Bacteria</taxon>
        <taxon>Pseudomonadati</taxon>
        <taxon>Pseudomonadota</taxon>
        <taxon>Gammaproteobacteria</taxon>
        <taxon>Chromatiales</taxon>
        <taxon>Sedimenticolaceae</taxon>
        <taxon>Thiolapillus</taxon>
    </lineage>
</organism>